<dbReference type="GO" id="GO:0005739">
    <property type="term" value="C:mitochondrion"/>
    <property type="evidence" value="ECO:0007669"/>
    <property type="project" value="TreeGrafter"/>
</dbReference>
<keyword evidence="3" id="KW-0285">Flavoprotein</keyword>
<gene>
    <name evidence="9" type="ORF">PSTT_11776</name>
</gene>
<evidence type="ECO:0000313" key="10">
    <source>
        <dbReference type="Proteomes" id="UP000239156"/>
    </source>
</evidence>
<sequence>MFGTPGVRQQRRFLEEINNAEKTQRKLTDCVKTATFKDQSPGEVKKFIHIIVVGGGPLEWAVGYGKLHNCLVKKLSGWYREIAGKVRSP</sequence>
<evidence type="ECO:0000256" key="7">
    <source>
        <dbReference type="ARBA" id="ARBA00047599"/>
    </source>
</evidence>
<protein>
    <recommendedName>
        <fullName evidence="2">NADH:ubiquinone reductase (non-electrogenic)</fullName>
        <ecNumber evidence="2">1.6.5.9</ecNumber>
    </recommendedName>
</protein>
<dbReference type="Proteomes" id="UP000239156">
    <property type="component" value="Unassembled WGS sequence"/>
</dbReference>
<dbReference type="AlphaFoldDB" id="A0A2S4UYS3"/>
<evidence type="ECO:0000256" key="1">
    <source>
        <dbReference type="ARBA" id="ARBA00005272"/>
    </source>
</evidence>
<keyword evidence="5" id="KW-0560">Oxidoreductase</keyword>
<comment type="catalytic activity">
    <reaction evidence="8">
        <text>a ubiquinone + NADH + H(+) = a ubiquinol + NAD(+)</text>
        <dbReference type="Rhea" id="RHEA:23152"/>
        <dbReference type="Rhea" id="RHEA-COMP:9565"/>
        <dbReference type="Rhea" id="RHEA-COMP:9566"/>
        <dbReference type="ChEBI" id="CHEBI:15378"/>
        <dbReference type="ChEBI" id="CHEBI:16389"/>
        <dbReference type="ChEBI" id="CHEBI:17976"/>
        <dbReference type="ChEBI" id="CHEBI:57540"/>
        <dbReference type="ChEBI" id="CHEBI:57945"/>
    </reaction>
</comment>
<dbReference type="PANTHER" id="PTHR43706">
    <property type="entry name" value="NADH DEHYDROGENASE"/>
    <property type="match status" value="1"/>
</dbReference>
<organism evidence="9 10">
    <name type="scientific">Puccinia striiformis</name>
    <dbReference type="NCBI Taxonomy" id="27350"/>
    <lineage>
        <taxon>Eukaryota</taxon>
        <taxon>Fungi</taxon>
        <taxon>Dikarya</taxon>
        <taxon>Basidiomycota</taxon>
        <taxon>Pucciniomycotina</taxon>
        <taxon>Pucciniomycetes</taxon>
        <taxon>Pucciniales</taxon>
        <taxon>Pucciniaceae</taxon>
        <taxon>Puccinia</taxon>
    </lineage>
</organism>
<keyword evidence="4" id="KW-0274">FAD</keyword>
<evidence type="ECO:0000256" key="4">
    <source>
        <dbReference type="ARBA" id="ARBA00022827"/>
    </source>
</evidence>
<evidence type="ECO:0000256" key="6">
    <source>
        <dbReference type="ARBA" id="ARBA00023027"/>
    </source>
</evidence>
<accession>A0A2S4UYS3</accession>
<evidence type="ECO:0000256" key="2">
    <source>
        <dbReference type="ARBA" id="ARBA00012637"/>
    </source>
</evidence>
<evidence type="ECO:0000256" key="5">
    <source>
        <dbReference type="ARBA" id="ARBA00023002"/>
    </source>
</evidence>
<keyword evidence="6" id="KW-0520">NAD</keyword>
<evidence type="ECO:0000256" key="8">
    <source>
        <dbReference type="ARBA" id="ARBA00049010"/>
    </source>
</evidence>
<dbReference type="InterPro" id="IPR045024">
    <property type="entry name" value="NDH-2"/>
</dbReference>
<dbReference type="PANTHER" id="PTHR43706:SF47">
    <property type="entry name" value="EXTERNAL NADH-UBIQUINONE OXIDOREDUCTASE 1, MITOCHONDRIAL-RELATED"/>
    <property type="match status" value="1"/>
</dbReference>
<reference evidence="9" key="1">
    <citation type="submission" date="2017-12" db="EMBL/GenBank/DDBJ databases">
        <title>Gene loss provides genomic basis for host adaptation in cereal stripe rust fungi.</title>
        <authorList>
            <person name="Xia C."/>
        </authorList>
    </citation>
    <scope>NUCLEOTIDE SEQUENCE [LARGE SCALE GENOMIC DNA]</scope>
    <source>
        <strain evidence="9">93-210</strain>
    </source>
</reference>
<comment type="similarity">
    <text evidence="1">Belongs to the NADH dehydrogenase family.</text>
</comment>
<dbReference type="EC" id="1.6.5.9" evidence="2"/>
<comment type="caution">
    <text evidence="9">The sequence shown here is derived from an EMBL/GenBank/DDBJ whole genome shotgun (WGS) entry which is preliminary data.</text>
</comment>
<keyword evidence="10" id="KW-1185">Reference proteome</keyword>
<comment type="catalytic activity">
    <reaction evidence="7">
        <text>a quinone + NADH + H(+) = a quinol + NAD(+)</text>
        <dbReference type="Rhea" id="RHEA:46160"/>
        <dbReference type="ChEBI" id="CHEBI:15378"/>
        <dbReference type="ChEBI" id="CHEBI:24646"/>
        <dbReference type="ChEBI" id="CHEBI:57540"/>
        <dbReference type="ChEBI" id="CHEBI:57945"/>
        <dbReference type="ChEBI" id="CHEBI:132124"/>
        <dbReference type="EC" id="1.6.5.9"/>
    </reaction>
</comment>
<proteinExistence type="inferred from homology"/>
<evidence type="ECO:0000256" key="3">
    <source>
        <dbReference type="ARBA" id="ARBA00022630"/>
    </source>
</evidence>
<dbReference type="Gene3D" id="3.50.50.100">
    <property type="match status" value="1"/>
</dbReference>
<evidence type="ECO:0000313" key="9">
    <source>
        <dbReference type="EMBL" id="POW02428.1"/>
    </source>
</evidence>
<dbReference type="GO" id="GO:0050136">
    <property type="term" value="F:NADH dehydrogenase (quinone) (non-electrogenic) activity"/>
    <property type="evidence" value="ECO:0007669"/>
    <property type="project" value="UniProtKB-EC"/>
</dbReference>
<dbReference type="VEuPathDB" id="FungiDB:PSHT_02263"/>
<name>A0A2S4UYS3_9BASI</name>
<dbReference type="EMBL" id="PKSL01000142">
    <property type="protein sequence ID" value="POW02428.1"/>
    <property type="molecule type" value="Genomic_DNA"/>
</dbReference>
<dbReference type="VEuPathDB" id="FungiDB:PSTT_11776"/>